<dbReference type="AlphaFoldDB" id="A0A1Y1RUC4"/>
<dbReference type="RefSeq" id="WP_083052480.1">
    <property type="nucleotide sequence ID" value="NZ_MWQY01000022.1"/>
</dbReference>
<keyword evidence="2" id="KW-1185">Reference proteome</keyword>
<dbReference type="EMBL" id="MWQY01000022">
    <property type="protein sequence ID" value="ORC32625.1"/>
    <property type="molecule type" value="Genomic_DNA"/>
</dbReference>
<evidence type="ECO:0008006" key="3">
    <source>
        <dbReference type="Google" id="ProtNLM"/>
    </source>
</evidence>
<evidence type="ECO:0000313" key="1">
    <source>
        <dbReference type="EMBL" id="ORC32625.1"/>
    </source>
</evidence>
<name>A0A1Y1RUC4_9SPIO</name>
<dbReference type="STRING" id="1963862.B4O97_16305"/>
<gene>
    <name evidence="1" type="ORF">B4O97_16305</name>
</gene>
<comment type="caution">
    <text evidence="1">The sequence shown here is derived from an EMBL/GenBank/DDBJ whole genome shotgun (WGS) entry which is preliminary data.</text>
</comment>
<dbReference type="Proteomes" id="UP000192343">
    <property type="component" value="Unassembled WGS sequence"/>
</dbReference>
<accession>A0A1Y1RUC4</accession>
<sequence length="103" mass="11410">MPCRFSGSPDRISLSNHARQRMVERGISPDDVSTILHRGTVYELSGGRYLVTILPSPFLVLDSTGKSMELQNCSVLIAEDGGVVTVYRNDERCPLFRFSACTD</sequence>
<reference evidence="1 2" key="1">
    <citation type="submission" date="2017-03" db="EMBL/GenBank/DDBJ databases">
        <title>Draft Genome sequence of Marispirochaeta sp. strain JC444.</title>
        <authorList>
            <person name="Shivani Y."/>
            <person name="Subhash Y."/>
            <person name="Sasikala C."/>
            <person name="Ramana C."/>
        </authorList>
    </citation>
    <scope>NUCLEOTIDE SEQUENCE [LARGE SCALE GENOMIC DNA]</scope>
    <source>
        <strain evidence="1 2">JC444</strain>
    </source>
</reference>
<dbReference type="Pfam" id="PF14076">
    <property type="entry name" value="DUF4258"/>
    <property type="match status" value="1"/>
</dbReference>
<organism evidence="1 2">
    <name type="scientific">Marispirochaeta aestuarii</name>
    <dbReference type="NCBI Taxonomy" id="1963862"/>
    <lineage>
        <taxon>Bacteria</taxon>
        <taxon>Pseudomonadati</taxon>
        <taxon>Spirochaetota</taxon>
        <taxon>Spirochaetia</taxon>
        <taxon>Spirochaetales</taxon>
        <taxon>Spirochaetaceae</taxon>
        <taxon>Marispirochaeta</taxon>
    </lineage>
</organism>
<proteinExistence type="predicted"/>
<evidence type="ECO:0000313" key="2">
    <source>
        <dbReference type="Proteomes" id="UP000192343"/>
    </source>
</evidence>
<protein>
    <recommendedName>
        <fullName evidence="3">DUF4258 domain-containing protein</fullName>
    </recommendedName>
</protein>
<dbReference type="InterPro" id="IPR025354">
    <property type="entry name" value="DUF4258"/>
</dbReference>